<sequence length="230" mass="24934">MIFLQPTKKKPFIERHNSTTYRLVYRSHKDPLVIDGESSTHVLSPVGDGRNSRPLLGCAQAKVETSSEFEGTRTKGDSGIGAPGPLFGSRPGGENDLTVGANKFSTPQVDLNPDTIASWGGNLDFLGTEDLLEDDFVQLANRHHMHDSNVDAQGKSSMTLSLVNPPFSLCSSCDSGTLIDFESGIVPFCASSCPSVLARMTKLYLISTRRKHTVLAPSCQVVMSNLLFLF</sequence>
<dbReference type="EMBL" id="CM056742">
    <property type="protein sequence ID" value="KAJ8677466.1"/>
    <property type="molecule type" value="Genomic_DNA"/>
</dbReference>
<reference evidence="1" key="1">
    <citation type="submission" date="2023-04" db="EMBL/GenBank/DDBJ databases">
        <title>A chromosome-level genome assembly of the parasitoid wasp Eretmocerus hayati.</title>
        <authorList>
            <person name="Zhong Y."/>
            <person name="Liu S."/>
            <person name="Liu Y."/>
        </authorList>
    </citation>
    <scope>NUCLEOTIDE SEQUENCE</scope>
    <source>
        <strain evidence="1">ZJU_SS_LIU_2023</strain>
    </source>
</reference>
<protein>
    <submittedName>
        <fullName evidence="1">Uncharacterized protein</fullName>
    </submittedName>
</protein>
<evidence type="ECO:0000313" key="1">
    <source>
        <dbReference type="EMBL" id="KAJ8677466.1"/>
    </source>
</evidence>
<evidence type="ECO:0000313" key="2">
    <source>
        <dbReference type="Proteomes" id="UP001239111"/>
    </source>
</evidence>
<name>A0ACC2P214_9HYME</name>
<organism evidence="1 2">
    <name type="scientific">Eretmocerus hayati</name>
    <dbReference type="NCBI Taxonomy" id="131215"/>
    <lineage>
        <taxon>Eukaryota</taxon>
        <taxon>Metazoa</taxon>
        <taxon>Ecdysozoa</taxon>
        <taxon>Arthropoda</taxon>
        <taxon>Hexapoda</taxon>
        <taxon>Insecta</taxon>
        <taxon>Pterygota</taxon>
        <taxon>Neoptera</taxon>
        <taxon>Endopterygota</taxon>
        <taxon>Hymenoptera</taxon>
        <taxon>Apocrita</taxon>
        <taxon>Proctotrupomorpha</taxon>
        <taxon>Chalcidoidea</taxon>
        <taxon>Aphelinidae</taxon>
        <taxon>Aphelininae</taxon>
        <taxon>Eretmocerus</taxon>
    </lineage>
</organism>
<keyword evidence="2" id="KW-1185">Reference proteome</keyword>
<comment type="caution">
    <text evidence="1">The sequence shown here is derived from an EMBL/GenBank/DDBJ whole genome shotgun (WGS) entry which is preliminary data.</text>
</comment>
<gene>
    <name evidence="1" type="ORF">QAD02_013253</name>
</gene>
<dbReference type="Proteomes" id="UP001239111">
    <property type="component" value="Chromosome 2"/>
</dbReference>
<proteinExistence type="predicted"/>
<accession>A0ACC2P214</accession>